<proteinExistence type="predicted"/>
<dbReference type="EMBL" id="CP163439">
    <property type="protein sequence ID" value="XDQ37127.1"/>
    <property type="molecule type" value="Genomic_DNA"/>
</dbReference>
<accession>A0AB39Q3V6</accession>
<feature type="chain" id="PRO_5044345169" evidence="1">
    <location>
        <begin position="27"/>
        <end position="132"/>
    </location>
</feature>
<dbReference type="RefSeq" id="WP_369171853.1">
    <property type="nucleotide sequence ID" value="NZ_CP163439.1"/>
</dbReference>
<dbReference type="AlphaFoldDB" id="A0AB39Q3V6"/>
<sequence>MRKFGGMRAKAGIAAGAMLLSGLGVAATASPAQASFTDCTSGSLCGFTLTNYGGTPGKVSGDNKDLLQYTKFKYANSVYNNGQSCEVKIFTKKNYEGESTVLKRKGAIPNLDTFADGKFKDGIASNKWVNCS</sequence>
<feature type="signal peptide" evidence="1">
    <location>
        <begin position="1"/>
        <end position="26"/>
    </location>
</feature>
<reference evidence="2" key="1">
    <citation type="submission" date="2024-07" db="EMBL/GenBank/DDBJ databases">
        <authorList>
            <person name="Yu S.T."/>
        </authorList>
    </citation>
    <scope>NUCLEOTIDE SEQUENCE</scope>
    <source>
        <strain evidence="2">R28</strain>
    </source>
</reference>
<keyword evidence="1" id="KW-0732">Signal</keyword>
<organism evidence="2">
    <name type="scientific">Streptomyces sp. R28</name>
    <dbReference type="NCBI Taxonomy" id="3238628"/>
    <lineage>
        <taxon>Bacteria</taxon>
        <taxon>Bacillati</taxon>
        <taxon>Actinomycetota</taxon>
        <taxon>Actinomycetes</taxon>
        <taxon>Kitasatosporales</taxon>
        <taxon>Streptomycetaceae</taxon>
        <taxon>Streptomyces</taxon>
    </lineage>
</organism>
<dbReference type="Pfam" id="PF03995">
    <property type="entry name" value="Inhibitor_I36"/>
    <property type="match status" value="1"/>
</dbReference>
<evidence type="ECO:0000256" key="1">
    <source>
        <dbReference type="SAM" id="SignalP"/>
    </source>
</evidence>
<protein>
    <submittedName>
        <fullName evidence="2">Peptidase inhibitor family I36 protein</fullName>
    </submittedName>
</protein>
<name>A0AB39Q3V6_9ACTN</name>
<dbReference type="Gene3D" id="2.60.20.10">
    <property type="entry name" value="Crystallins"/>
    <property type="match status" value="1"/>
</dbReference>
<evidence type="ECO:0000313" key="2">
    <source>
        <dbReference type="EMBL" id="XDQ37127.1"/>
    </source>
</evidence>
<gene>
    <name evidence="2" type="ORF">AB5J49_29430</name>
</gene>